<gene>
    <name evidence="7" type="ORF">COLO4_08502</name>
</gene>
<feature type="transmembrane region" description="Helical" evidence="6">
    <location>
        <begin position="98"/>
        <end position="121"/>
    </location>
</feature>
<evidence type="ECO:0000256" key="5">
    <source>
        <dbReference type="ARBA" id="ARBA00023136"/>
    </source>
</evidence>
<dbReference type="GO" id="GO:0042937">
    <property type="term" value="F:tripeptide transmembrane transporter activity"/>
    <property type="evidence" value="ECO:0007669"/>
    <property type="project" value="InterPro"/>
</dbReference>
<dbReference type="Pfam" id="PF00854">
    <property type="entry name" value="PTR2"/>
    <property type="match status" value="1"/>
</dbReference>
<keyword evidence="5 6" id="KW-0472">Membrane</keyword>
<reference evidence="8" key="1">
    <citation type="submission" date="2013-09" db="EMBL/GenBank/DDBJ databases">
        <title>Corchorus olitorius genome sequencing.</title>
        <authorList>
            <person name="Alam M."/>
            <person name="Haque M.S."/>
            <person name="Islam M.S."/>
            <person name="Emdad E.M."/>
            <person name="Islam M.M."/>
            <person name="Ahmed B."/>
            <person name="Halim A."/>
            <person name="Hossen Q.M.M."/>
            <person name="Hossain M.Z."/>
            <person name="Ahmed R."/>
            <person name="Khan M.M."/>
            <person name="Islam R."/>
            <person name="Rashid M.M."/>
            <person name="Khan S.A."/>
            <person name="Rahman M.S."/>
            <person name="Alam M."/>
            <person name="Yahiya A.S."/>
            <person name="Khan M.S."/>
            <person name="Azam M.S."/>
            <person name="Haque T."/>
            <person name="Lashkar M.Z.H."/>
            <person name="Akhand A.I."/>
            <person name="Morshed G."/>
            <person name="Roy S."/>
            <person name="Uddin K.S."/>
            <person name="Rabeya T."/>
            <person name="Hossain A.S."/>
            <person name="Chowdhury A."/>
            <person name="Snigdha A.R."/>
            <person name="Mortoza M.S."/>
            <person name="Matin S.A."/>
            <person name="Hoque S.M.E."/>
            <person name="Islam M.K."/>
            <person name="Roy D.K."/>
            <person name="Haider R."/>
            <person name="Moosa M.M."/>
            <person name="Elias S.M."/>
            <person name="Hasan A.M."/>
            <person name="Jahan S."/>
            <person name="Shafiuddin M."/>
            <person name="Mahmood N."/>
            <person name="Shommy N.S."/>
        </authorList>
    </citation>
    <scope>NUCLEOTIDE SEQUENCE [LARGE SCALE GENOMIC DNA]</scope>
    <source>
        <strain evidence="8">cv. O-4</strain>
    </source>
</reference>
<feature type="transmembrane region" description="Helical" evidence="6">
    <location>
        <begin position="323"/>
        <end position="344"/>
    </location>
</feature>
<sequence length="535" mass="59634">METKDKDSTTQDGTVDLRGRPVLASKTGKWKACAFLVGYEAFERMAFYGIASNLVNYLTTQLHEDTVSSVRNVNNWSGSVWITPFLGAYIADSYLGRFWTFTISSLIYVVGMIMLTTAVSLKSLKPTCTNGVCNKASTLQIAFFYTSLYTIAIGAGGTKPNISTFGADQFDDFDPHEKELKVSFFNWWMFSSFLGALVATLGLVYIQENLGWGLGYGIPTVGLLFSLFVFYLGTPMYRHKVRKTKSPARDLIHVPLTAFKNRKFQLPSDPSQLHEHEPRHYINSGKRQVHYTPNFRFLDKAAVKDGNSSRPPCTVTQVEGTKLVLGMLMIWLVTLIPSTIWAQINTLFVKQGTTLDRTLGSSFQIPAASLGSFVTLSMLLSVPMYDRYFVPFMRKKTGNPRGITLLQRLGIGFVIQVFAIAIAYAVESPEDMQSLGTTFFTSGIGVGNFLNSFLVTMVDKITGTGEKKSWIGDNLNDSHLDYYYGFLLVISTLNLGAFLWASSKYVYKRETKEVNEGTIEMESKALEISPLGLQV</sequence>
<dbReference type="PANTHER" id="PTHR11654">
    <property type="entry name" value="OLIGOPEPTIDE TRANSPORTER-RELATED"/>
    <property type="match status" value="1"/>
</dbReference>
<dbReference type="OrthoDB" id="8904098at2759"/>
<feature type="transmembrane region" description="Helical" evidence="6">
    <location>
        <begin position="364"/>
        <end position="385"/>
    </location>
</feature>
<feature type="transmembrane region" description="Helical" evidence="6">
    <location>
        <begin position="405"/>
        <end position="426"/>
    </location>
</feature>
<evidence type="ECO:0000256" key="3">
    <source>
        <dbReference type="ARBA" id="ARBA00022692"/>
    </source>
</evidence>
<dbReference type="InterPro" id="IPR044739">
    <property type="entry name" value="NRT1/PTR"/>
</dbReference>
<comment type="caution">
    <text evidence="7">The sequence shown here is derived from an EMBL/GenBank/DDBJ whole genome shotgun (WGS) entry which is preliminary data.</text>
</comment>
<evidence type="ECO:0000256" key="2">
    <source>
        <dbReference type="ARBA" id="ARBA00005982"/>
    </source>
</evidence>
<evidence type="ECO:0000313" key="8">
    <source>
        <dbReference type="Proteomes" id="UP000187203"/>
    </source>
</evidence>
<protein>
    <submittedName>
        <fullName evidence="7">Proton-dependent oligopeptide transporter family</fullName>
    </submittedName>
</protein>
<dbReference type="GO" id="GO:0016020">
    <property type="term" value="C:membrane"/>
    <property type="evidence" value="ECO:0007669"/>
    <property type="project" value="UniProtKB-SubCell"/>
</dbReference>
<keyword evidence="3 6" id="KW-0812">Transmembrane</keyword>
<evidence type="ECO:0000256" key="1">
    <source>
        <dbReference type="ARBA" id="ARBA00004141"/>
    </source>
</evidence>
<keyword evidence="4 6" id="KW-1133">Transmembrane helix</keyword>
<dbReference type="InterPro" id="IPR000109">
    <property type="entry name" value="POT_fam"/>
</dbReference>
<dbReference type="Gene3D" id="1.20.1250.20">
    <property type="entry name" value="MFS general substrate transporter like domains"/>
    <property type="match status" value="1"/>
</dbReference>
<proteinExistence type="inferred from homology"/>
<feature type="transmembrane region" description="Helical" evidence="6">
    <location>
        <begin position="212"/>
        <end position="233"/>
    </location>
</feature>
<organism evidence="7 8">
    <name type="scientific">Corchorus olitorius</name>
    <dbReference type="NCBI Taxonomy" id="93759"/>
    <lineage>
        <taxon>Eukaryota</taxon>
        <taxon>Viridiplantae</taxon>
        <taxon>Streptophyta</taxon>
        <taxon>Embryophyta</taxon>
        <taxon>Tracheophyta</taxon>
        <taxon>Spermatophyta</taxon>
        <taxon>Magnoliopsida</taxon>
        <taxon>eudicotyledons</taxon>
        <taxon>Gunneridae</taxon>
        <taxon>Pentapetalae</taxon>
        <taxon>rosids</taxon>
        <taxon>malvids</taxon>
        <taxon>Malvales</taxon>
        <taxon>Malvaceae</taxon>
        <taxon>Grewioideae</taxon>
        <taxon>Apeibeae</taxon>
        <taxon>Corchorus</taxon>
    </lineage>
</organism>
<feature type="transmembrane region" description="Helical" evidence="6">
    <location>
        <begin position="185"/>
        <end position="206"/>
    </location>
</feature>
<dbReference type="AlphaFoldDB" id="A0A1R3KFI7"/>
<comment type="similarity">
    <text evidence="2">Belongs to the major facilitator superfamily. Proton-dependent oligopeptide transporter (POT/PTR) (TC 2.A.17) family.</text>
</comment>
<accession>A0A1R3KFI7</accession>
<dbReference type="CDD" id="cd17417">
    <property type="entry name" value="MFS_NPF5"/>
    <property type="match status" value="1"/>
</dbReference>
<keyword evidence="8" id="KW-1185">Reference proteome</keyword>
<evidence type="ECO:0000256" key="4">
    <source>
        <dbReference type="ARBA" id="ARBA00022989"/>
    </source>
</evidence>
<comment type="subcellular location">
    <subcellularLocation>
        <location evidence="1">Membrane</location>
        <topology evidence="1">Multi-pass membrane protein</topology>
    </subcellularLocation>
</comment>
<feature type="transmembrane region" description="Helical" evidence="6">
    <location>
        <begin position="482"/>
        <end position="502"/>
    </location>
</feature>
<evidence type="ECO:0000313" key="7">
    <source>
        <dbReference type="EMBL" id="OMP05862.1"/>
    </source>
</evidence>
<dbReference type="EMBL" id="AWUE01013808">
    <property type="protein sequence ID" value="OMP05862.1"/>
    <property type="molecule type" value="Genomic_DNA"/>
</dbReference>
<evidence type="ECO:0000256" key="6">
    <source>
        <dbReference type="SAM" id="Phobius"/>
    </source>
</evidence>
<dbReference type="Proteomes" id="UP000187203">
    <property type="component" value="Unassembled WGS sequence"/>
</dbReference>
<name>A0A1R3KFI7_9ROSI</name>
<dbReference type="InterPro" id="IPR036259">
    <property type="entry name" value="MFS_trans_sf"/>
</dbReference>
<dbReference type="SUPFAM" id="SSF103473">
    <property type="entry name" value="MFS general substrate transporter"/>
    <property type="match status" value="1"/>
</dbReference>
<dbReference type="GO" id="GO:0071916">
    <property type="term" value="F:dipeptide transmembrane transporter activity"/>
    <property type="evidence" value="ECO:0007669"/>
    <property type="project" value="InterPro"/>
</dbReference>